<dbReference type="InterPro" id="IPR022755">
    <property type="entry name" value="Znf_C2H2_jaz"/>
</dbReference>
<dbReference type="PROSITE" id="PS50157">
    <property type="entry name" value="ZINC_FINGER_C2H2_2"/>
    <property type="match status" value="24"/>
</dbReference>
<dbReference type="GO" id="GO:0008270">
    <property type="term" value="F:zinc ion binding"/>
    <property type="evidence" value="ECO:0007669"/>
    <property type="project" value="UniProtKB-UniRule"/>
</dbReference>
<dbReference type="GO" id="GO:0005634">
    <property type="term" value="C:nucleus"/>
    <property type="evidence" value="ECO:0007669"/>
    <property type="project" value="UniProtKB-SubCell"/>
</dbReference>
<keyword evidence="6" id="KW-0805">Transcription regulation</keyword>
<feature type="region of interest" description="Disordered" evidence="9">
    <location>
        <begin position="1245"/>
        <end position="1307"/>
    </location>
</feature>
<proteinExistence type="predicted"/>
<feature type="compositionally biased region" description="Basic and acidic residues" evidence="9">
    <location>
        <begin position="1246"/>
        <end position="1269"/>
    </location>
</feature>
<dbReference type="FunFam" id="3.30.160.60:FF:002343">
    <property type="entry name" value="Zinc finger protein 33A"/>
    <property type="match status" value="1"/>
</dbReference>
<feature type="compositionally biased region" description="Basic and acidic residues" evidence="9">
    <location>
        <begin position="730"/>
        <end position="741"/>
    </location>
</feature>
<feature type="compositionally biased region" description="Polar residues" evidence="9">
    <location>
        <begin position="1290"/>
        <end position="1302"/>
    </location>
</feature>
<keyword evidence="8" id="KW-0539">Nucleus</keyword>
<feature type="compositionally biased region" description="Polar residues" evidence="9">
    <location>
        <begin position="793"/>
        <end position="807"/>
    </location>
</feature>
<dbReference type="PROSITE" id="PS00028">
    <property type="entry name" value="ZINC_FINGER_C2H2_1"/>
    <property type="match status" value="22"/>
</dbReference>
<dbReference type="EnsemblMetazoa" id="ASTEI05153-RA">
    <property type="protein sequence ID" value="ASTEI05153-PA"/>
    <property type="gene ID" value="ASTEI05153"/>
</dbReference>
<dbReference type="FunFam" id="3.30.160.60:FF:002539">
    <property type="entry name" value="GD10244"/>
    <property type="match status" value="1"/>
</dbReference>
<dbReference type="VEuPathDB" id="VectorBase:ASTEI20_032650"/>
<sequence>MVKRHMRTHTGEKPFKCTYCDRSFAQSNDMVKHMKIHVGSNPYQCDRCDATFRLLSDLRNHYKEHYQTGELGVGEMEEYYPLHESLDGDGSKSMQIVLEKLFPSMFNEAQLQHDYSANWPTAICLECKQKVQDAYELYETCLDSGARLQKKGFTKDKIDEDVPVLVTEDAVIDVPTEEFFECDVVQEITMEPLEPFTEPQSSVKQRKSEVNEITTATKSSSKRTNIKKETFEQQVEELVVENETEYLEDKNTEPDWEPTVSRGRKANTTKAKAAKVTRERKKVDKEVLMKKEDKQEAEPLESKTEVYRCQLCDGPTYDSPNELTEHLKAEHPSQLRSCDKCPKVFVSEQSFQHHQYCHATGRSFFCTFCDKGFQTEILLKNHIRSHTRDPKFLCSICGKGFTTKSNLQKHVTFHTDSKSWPCRLCPCRFNTKACLNVHMRTHTKTKVYTCPTCGSQFNKHYSMVKHQIIHTGKWSSASYDMMVASYFTIFVCYIAFRFVSPYHVKRHMLTHTGEKPYKCTYCERGFAQSNVLVKHMKTHIGDHPYQCDRCDASFRLLKDLRNHYKEHYVESENGIGPSPVVDDQDIRFTSIQILKLRYQKEMNQYGQKAEETTMEEEFVTIHLKSTFCRVCAVACTEQYSIYETVYRNATLSMHMMMEKLVPSVFNAEQVKMDEFMCWPRNICVDCKNKILDAYVLYEQCMKSGDLLRECMSRKTDSFTIENVIVSTHERNVTPTDDCEHNTEDDEKEQTSTRTPAIKITRSSSAREKAVVSKRKSTGGKEKTPRAKTRMTRKVQQQIQEESTDTQEPQTKKNLYSCLLCKEDTTYTSPKQLTEHLYKEHSEVIFCCQLCPKVFMKKEAFEHHQYCHATGRSHFCLFCDKGFQTEQLLKNHIRTHTHGTGFLCSHCGQEFSNRSNLRQHLIRHTGDKPWQCSLCPSRFSMKSYLDRHQHTHTKAKFFSCDTCGSQFSRHYSLVKHQLIHTGDRHFTCEVCNMRFTSSHHVKRHMLTHTGEKPFKCSYCDRSFTQSNDMVKHMKTHVGSNPYQCDRCDASFRLLTDLRNHYKEHCQAGSSKDALSGEEDKFIRTEEHCIYETAYKEGTLSMHMMMARLVPSVFNAEQVKVDEFMSFPRKVCGACKGKVLEAYGLYEMSMKSGDLLRNCLKKNATFIVNITGGGSMETSDVLVSYPPKSEQVPVEIVGSSQSQKAVVETASEPIVLKDTRVIKQPKGDAGDAATRAVVVGDQLTVSENEDHQSCSGEESLKEKDNTYDTKTPRRRVAAKRQTRSSAKRKVTPQKQQEQVSNVSPAESEEPKEKITRFRCLLCSEPAYAALRELTEHLKAKHATEIHCCKQCPKVFMTKAAFEHHQYCHATGRSHFCAFCDKGFQTDQLLKNHVKTHTHGTGFLCSQCGKEFSDRSNLRQHEYRHTGHKPWQCNLCPSRFSTKGYLTVHLLTHTKSKAYSCDTCGSQFNRHYSLVKHQVIHTGERHYECEVCKMRFFETIADKPANFLLTFASAHHVKIHMRTHTGEKPYKCGYCERGFAQKNDMLKHTKTHGKPYPCDRCDATFPAIADLRIHSKVHDRAIKYQAVEQ</sequence>
<dbReference type="Pfam" id="PF13912">
    <property type="entry name" value="zf-C2H2_6"/>
    <property type="match status" value="1"/>
</dbReference>
<dbReference type="OMA" id="TGRSHFC"/>
<evidence type="ECO:0000256" key="1">
    <source>
        <dbReference type="ARBA" id="ARBA00004123"/>
    </source>
</evidence>
<dbReference type="PANTHER" id="PTHR47772">
    <property type="entry name" value="ZINC FINGER PROTEIN 200"/>
    <property type="match status" value="1"/>
</dbReference>
<dbReference type="FunFam" id="3.30.160.60:FF:001049">
    <property type="entry name" value="zinc finger protein 319"/>
    <property type="match status" value="2"/>
</dbReference>
<dbReference type="FunFam" id="3.30.160.60:FF:000110">
    <property type="entry name" value="Zinc finger protein-like"/>
    <property type="match status" value="1"/>
</dbReference>
<keyword evidence="4" id="KW-0863">Zinc-finger</keyword>
<dbReference type="SMART" id="SM00355">
    <property type="entry name" value="ZnF_C2H2"/>
    <property type="match status" value="29"/>
</dbReference>
<reference evidence="10" key="2">
    <citation type="submission" date="2020-05" db="UniProtKB">
        <authorList>
            <consortium name="EnsemblMetazoa"/>
        </authorList>
    </citation>
    <scope>IDENTIFICATION</scope>
    <source>
        <strain evidence="10">Indian</strain>
    </source>
</reference>
<dbReference type="GO" id="GO:0006355">
    <property type="term" value="P:regulation of DNA-templated transcription"/>
    <property type="evidence" value="ECO:0007669"/>
    <property type="project" value="UniProtKB-ARBA"/>
</dbReference>
<dbReference type="PROSITE" id="PS51915">
    <property type="entry name" value="ZAD"/>
    <property type="match status" value="1"/>
</dbReference>
<dbReference type="VEuPathDB" id="VectorBase:ASTE007664"/>
<dbReference type="Gene3D" id="3.30.160.60">
    <property type="entry name" value="Classic Zinc Finger"/>
    <property type="match status" value="22"/>
</dbReference>
<keyword evidence="11" id="KW-1185">Reference proteome</keyword>
<feature type="region of interest" description="Disordered" evidence="9">
    <location>
        <begin position="730"/>
        <end position="807"/>
    </location>
</feature>
<dbReference type="SUPFAM" id="SSF57667">
    <property type="entry name" value="beta-beta-alpha zinc fingers"/>
    <property type="match status" value="14"/>
</dbReference>
<reference evidence="11" key="1">
    <citation type="journal article" date="2014" name="Genome Biol.">
        <title>Genome analysis of a major urban malaria vector mosquito, Anopheles stephensi.</title>
        <authorList>
            <person name="Jiang X."/>
            <person name="Peery A."/>
            <person name="Hall A.B."/>
            <person name="Sharma A."/>
            <person name="Chen X.G."/>
            <person name="Waterhouse R.M."/>
            <person name="Komissarov A."/>
            <person name="Riehle M.M."/>
            <person name="Shouche Y."/>
            <person name="Sharakhova M.V."/>
            <person name="Lawson D."/>
            <person name="Pakpour N."/>
            <person name="Arensburger P."/>
            <person name="Davidson V.L."/>
            <person name="Eiglmeier K."/>
            <person name="Emrich S."/>
            <person name="George P."/>
            <person name="Kennedy R.C."/>
            <person name="Mane S.P."/>
            <person name="Maslen G."/>
            <person name="Oringanje C."/>
            <person name="Qi Y."/>
            <person name="Settlage R."/>
            <person name="Tojo M."/>
            <person name="Tubio J.M."/>
            <person name="Unger M.F."/>
            <person name="Wang B."/>
            <person name="Vernick K.D."/>
            <person name="Ribeiro J.M."/>
            <person name="James A.A."/>
            <person name="Michel K."/>
            <person name="Riehle M.A."/>
            <person name="Luckhart S."/>
            <person name="Sharakhov I.V."/>
            <person name="Tu Z."/>
        </authorList>
    </citation>
    <scope>NUCLEOTIDE SEQUENCE [LARGE SCALE GENOMIC DNA]</scope>
    <source>
        <strain evidence="11">Indian</strain>
    </source>
</reference>
<evidence type="ECO:0000256" key="3">
    <source>
        <dbReference type="ARBA" id="ARBA00022737"/>
    </source>
</evidence>
<dbReference type="InterPro" id="IPR012934">
    <property type="entry name" value="Znf_AD"/>
</dbReference>
<feature type="region of interest" description="Disordered" evidence="9">
    <location>
        <begin position="246"/>
        <end position="278"/>
    </location>
</feature>
<evidence type="ECO:0000256" key="2">
    <source>
        <dbReference type="ARBA" id="ARBA00022723"/>
    </source>
</evidence>
<dbReference type="Pfam" id="PF12171">
    <property type="entry name" value="zf-C2H2_jaz"/>
    <property type="match status" value="2"/>
</dbReference>
<feature type="compositionally biased region" description="Basic residues" evidence="9">
    <location>
        <begin position="262"/>
        <end position="278"/>
    </location>
</feature>
<keyword evidence="7" id="KW-0804">Transcription</keyword>
<organism evidence="10 11">
    <name type="scientific">Anopheles stephensi</name>
    <name type="common">Indo-Pakistan malaria mosquito</name>
    <dbReference type="NCBI Taxonomy" id="30069"/>
    <lineage>
        <taxon>Eukaryota</taxon>
        <taxon>Metazoa</taxon>
        <taxon>Ecdysozoa</taxon>
        <taxon>Arthropoda</taxon>
        <taxon>Hexapoda</taxon>
        <taxon>Insecta</taxon>
        <taxon>Pterygota</taxon>
        <taxon>Neoptera</taxon>
        <taxon>Endopterygota</taxon>
        <taxon>Diptera</taxon>
        <taxon>Nematocera</taxon>
        <taxon>Culicoidea</taxon>
        <taxon>Culicidae</taxon>
        <taxon>Anophelinae</taxon>
        <taxon>Anopheles</taxon>
    </lineage>
</organism>
<accession>A0A182Y9L7</accession>
<dbReference type="VEuPathDB" id="VectorBase:ASTE007395"/>
<evidence type="ECO:0000256" key="6">
    <source>
        <dbReference type="ARBA" id="ARBA00023015"/>
    </source>
</evidence>
<evidence type="ECO:0000256" key="9">
    <source>
        <dbReference type="SAM" id="MobiDB-lite"/>
    </source>
</evidence>
<dbReference type="FunFam" id="3.30.160.60:FF:000446">
    <property type="entry name" value="Zinc finger protein"/>
    <property type="match status" value="2"/>
</dbReference>
<keyword evidence="3" id="KW-0677">Repeat</keyword>
<feature type="region of interest" description="Disordered" evidence="9">
    <location>
        <begin position="197"/>
        <end position="218"/>
    </location>
</feature>
<dbReference type="STRING" id="30069.A0A182Y9L7"/>
<dbReference type="SMART" id="SM00868">
    <property type="entry name" value="zf-AD"/>
    <property type="match status" value="3"/>
</dbReference>
<protein>
    <submittedName>
        <fullName evidence="10">Uncharacterized protein</fullName>
    </submittedName>
</protein>
<feature type="compositionally biased region" description="Basic residues" evidence="9">
    <location>
        <begin position="1270"/>
        <end position="1289"/>
    </location>
</feature>
<keyword evidence="5" id="KW-0862">Zinc</keyword>
<dbReference type="Proteomes" id="UP000076408">
    <property type="component" value="Unassembled WGS sequence"/>
</dbReference>
<comment type="subcellular location">
    <subcellularLocation>
        <location evidence="1">Nucleus</location>
    </subcellularLocation>
</comment>
<name>A0A182Y9L7_ANOST</name>
<dbReference type="Pfam" id="PF00096">
    <property type="entry name" value="zf-C2H2"/>
    <property type="match status" value="9"/>
</dbReference>
<evidence type="ECO:0000313" key="11">
    <source>
        <dbReference type="Proteomes" id="UP000076408"/>
    </source>
</evidence>
<dbReference type="PANTHER" id="PTHR47772:SF13">
    <property type="entry name" value="GASTRULA ZINC FINGER PROTEIN XLCGF49.1-LIKE-RELATED"/>
    <property type="match status" value="1"/>
</dbReference>
<evidence type="ECO:0000256" key="7">
    <source>
        <dbReference type="ARBA" id="ARBA00023163"/>
    </source>
</evidence>
<evidence type="ECO:0000256" key="4">
    <source>
        <dbReference type="ARBA" id="ARBA00022771"/>
    </source>
</evidence>
<dbReference type="GO" id="GO:0003677">
    <property type="term" value="F:DNA binding"/>
    <property type="evidence" value="ECO:0007669"/>
    <property type="project" value="UniProtKB-ARBA"/>
</dbReference>
<dbReference type="InterPro" id="IPR050636">
    <property type="entry name" value="C2H2-ZF_domain-containing"/>
</dbReference>
<evidence type="ECO:0000256" key="5">
    <source>
        <dbReference type="ARBA" id="ARBA00022833"/>
    </source>
</evidence>
<dbReference type="VEuPathDB" id="VectorBase:ASTEI05153"/>
<keyword evidence="2" id="KW-0479">Metal-binding</keyword>
<evidence type="ECO:0000256" key="8">
    <source>
        <dbReference type="ARBA" id="ARBA00023242"/>
    </source>
</evidence>
<evidence type="ECO:0000313" key="10">
    <source>
        <dbReference type="EnsemblMetazoa" id="ASTEI05153-PA"/>
    </source>
</evidence>
<dbReference type="InterPro" id="IPR013087">
    <property type="entry name" value="Znf_C2H2_type"/>
</dbReference>
<dbReference type="InterPro" id="IPR036236">
    <property type="entry name" value="Znf_C2H2_sf"/>
</dbReference>